<dbReference type="Pfam" id="PF12834">
    <property type="entry name" value="Phage_int_SAM_2"/>
    <property type="match status" value="1"/>
</dbReference>
<dbReference type="GO" id="GO:0015074">
    <property type="term" value="P:DNA integration"/>
    <property type="evidence" value="ECO:0007669"/>
    <property type="project" value="InterPro"/>
</dbReference>
<dbReference type="SUPFAM" id="SSF56349">
    <property type="entry name" value="DNA breaking-rejoining enzymes"/>
    <property type="match status" value="1"/>
</dbReference>
<dbReference type="KEGG" id="cuh:BJN34_21210"/>
<feature type="domain" description="Integrase catalytic" evidence="3">
    <location>
        <begin position="124"/>
        <end position="240"/>
    </location>
</feature>
<name>A0A1U9UUP7_CUPNE</name>
<dbReference type="InterPro" id="IPR013762">
    <property type="entry name" value="Integrase-like_cat_sf"/>
</dbReference>
<evidence type="ECO:0000259" key="2">
    <source>
        <dbReference type="Pfam" id="PF12834"/>
    </source>
</evidence>
<reference evidence="5" key="1">
    <citation type="submission" date="2017-02" db="EMBL/GenBank/DDBJ databases">
        <title>Complete genome sequence of Cupriavidus necator strain NH9, a 3-chlorobenzoate degrader.</title>
        <authorList>
            <person name="Moriuchi R."/>
            <person name="Dohra H."/>
            <person name="Ogawa N."/>
        </authorList>
    </citation>
    <scope>NUCLEOTIDE SEQUENCE [LARGE SCALE GENOMIC DNA]</scope>
    <source>
        <strain evidence="5">NH9</strain>
    </source>
</reference>
<dbReference type="Proteomes" id="UP000189627">
    <property type="component" value="Chromosome 2"/>
</dbReference>
<evidence type="ECO:0000313" key="5">
    <source>
        <dbReference type="Proteomes" id="UP000189627"/>
    </source>
</evidence>
<evidence type="ECO:0000256" key="1">
    <source>
        <dbReference type="ARBA" id="ARBA00023172"/>
    </source>
</evidence>
<dbReference type="Pfam" id="PF12835">
    <property type="entry name" value="Integrase_1"/>
    <property type="match status" value="1"/>
</dbReference>
<organism evidence="4 5">
    <name type="scientific">Cupriavidus necator</name>
    <name type="common">Alcaligenes eutrophus</name>
    <name type="synonym">Ralstonia eutropha</name>
    <dbReference type="NCBI Taxonomy" id="106590"/>
    <lineage>
        <taxon>Bacteria</taxon>
        <taxon>Pseudomonadati</taxon>
        <taxon>Pseudomonadota</taxon>
        <taxon>Betaproteobacteria</taxon>
        <taxon>Burkholderiales</taxon>
        <taxon>Burkholderiaceae</taxon>
        <taxon>Cupriavidus</taxon>
    </lineage>
</organism>
<dbReference type="GO" id="GO:0003677">
    <property type="term" value="F:DNA binding"/>
    <property type="evidence" value="ECO:0007669"/>
    <property type="project" value="InterPro"/>
</dbReference>
<proteinExistence type="predicted"/>
<dbReference type="EMBL" id="CP017758">
    <property type="protein sequence ID" value="AQV96392.1"/>
    <property type="molecule type" value="Genomic_DNA"/>
</dbReference>
<dbReference type="InterPro" id="IPR024456">
    <property type="entry name" value="Integrase_catalytic_putative"/>
</dbReference>
<protein>
    <submittedName>
        <fullName evidence="4">Integrase</fullName>
    </submittedName>
</protein>
<dbReference type="AlphaFoldDB" id="A0A1U9UUP7"/>
<evidence type="ECO:0000259" key="3">
    <source>
        <dbReference type="Pfam" id="PF12835"/>
    </source>
</evidence>
<sequence length="295" mass="33055">MKIDIFVDLMSLVKRNRDGSYATRAARREVLAQVAHDLKDMGFRTLPATGLKPKHVAALVERWKTSGIAVGTMKNRMSHVRWWAEKVGKQNCIPLTNAELGIGRRRYVTNISKALVLTSGDLEKITDERLRCSIELQQAFGLRREECLKFQAGYALAGLTADVVREIQLKPTWCKGGRARAIPITDEHQRAVLARAAAFCGNGSMIPKDLKYVDQLRRYVSAVQKAGMSKLHGLRHEYAQRRYQQLTGWPAPATGGPVSARLTQQQRVVDRAARLQVSAELGHNREEITAVYLGR</sequence>
<gene>
    <name evidence="4" type="ORF">BJN34_21210</name>
</gene>
<evidence type="ECO:0000313" key="4">
    <source>
        <dbReference type="EMBL" id="AQV96392.1"/>
    </source>
</evidence>
<dbReference type="GO" id="GO:0006310">
    <property type="term" value="P:DNA recombination"/>
    <property type="evidence" value="ECO:0007669"/>
    <property type="project" value="UniProtKB-KW"/>
</dbReference>
<accession>A0A1U9UUP7</accession>
<dbReference type="InterPro" id="IPR011010">
    <property type="entry name" value="DNA_brk_join_enz"/>
</dbReference>
<keyword evidence="1" id="KW-0233">DNA recombination</keyword>
<feature type="domain" description="Putative integrase N-terminal" evidence="2">
    <location>
        <begin position="9"/>
        <end position="91"/>
    </location>
</feature>
<dbReference type="Gene3D" id="1.10.443.10">
    <property type="entry name" value="Intergrase catalytic core"/>
    <property type="match status" value="1"/>
</dbReference>
<dbReference type="InterPro" id="IPR024457">
    <property type="entry name" value="Putative_integrase_N"/>
</dbReference>